<name>A0A9Q0HT27_9POAL</name>
<keyword evidence="2" id="KW-0479">Metal-binding</keyword>
<evidence type="ECO:0000256" key="1">
    <source>
        <dbReference type="ARBA" id="ARBA00003732"/>
    </source>
</evidence>
<dbReference type="EMBL" id="JAMQYH010000002">
    <property type="protein sequence ID" value="KAJ1696868.1"/>
    <property type="molecule type" value="Genomic_DNA"/>
</dbReference>
<sequence>MAQESWKKEAEETELRAPEAPVLCANNCGFYGSAVTNNMCSKCYRDFIKQQPVLSQPARPAEKSPIIESSLPLPSEAVTAETSTVATQVSAAEDLKGKMPANRCSMCRKKVGLTGFQCRCGGTYCSLHRYSEIHECSFDYKSSGRAAIAKGNPVVKADKIDKI</sequence>
<organism evidence="9 10">
    <name type="scientific">Rhynchospora breviuscula</name>
    <dbReference type="NCBI Taxonomy" id="2022672"/>
    <lineage>
        <taxon>Eukaryota</taxon>
        <taxon>Viridiplantae</taxon>
        <taxon>Streptophyta</taxon>
        <taxon>Embryophyta</taxon>
        <taxon>Tracheophyta</taxon>
        <taxon>Spermatophyta</taxon>
        <taxon>Magnoliopsida</taxon>
        <taxon>Liliopsida</taxon>
        <taxon>Poales</taxon>
        <taxon>Cyperaceae</taxon>
        <taxon>Cyperoideae</taxon>
        <taxon>Rhynchosporeae</taxon>
        <taxon>Rhynchospora</taxon>
    </lineage>
</organism>
<dbReference type="Gene3D" id="1.20.5.4770">
    <property type="match status" value="1"/>
</dbReference>
<feature type="domain" description="A20-type" evidence="7">
    <location>
        <begin position="18"/>
        <end position="52"/>
    </location>
</feature>
<dbReference type="PANTHER" id="PTHR10634">
    <property type="entry name" value="AN1-TYPE ZINC FINGER PROTEIN"/>
    <property type="match status" value="1"/>
</dbReference>
<reference evidence="9" key="1">
    <citation type="journal article" date="2022" name="Cell">
        <title>Repeat-based holocentromeres influence genome architecture and karyotype evolution.</title>
        <authorList>
            <person name="Hofstatter P.G."/>
            <person name="Thangavel G."/>
            <person name="Lux T."/>
            <person name="Neumann P."/>
            <person name="Vondrak T."/>
            <person name="Novak P."/>
            <person name="Zhang M."/>
            <person name="Costa L."/>
            <person name="Castellani M."/>
            <person name="Scott A."/>
            <person name="Toegelov H."/>
            <person name="Fuchs J."/>
            <person name="Mata-Sucre Y."/>
            <person name="Dias Y."/>
            <person name="Vanzela A.L.L."/>
            <person name="Huettel B."/>
            <person name="Almeida C.C.S."/>
            <person name="Simkova H."/>
            <person name="Souza G."/>
            <person name="Pedrosa-Harand A."/>
            <person name="Macas J."/>
            <person name="Mayer K.F.X."/>
            <person name="Houben A."/>
            <person name="Marques A."/>
        </authorList>
    </citation>
    <scope>NUCLEOTIDE SEQUENCE</scope>
    <source>
        <strain evidence="9">RhyBre1mFocal</strain>
    </source>
</reference>
<evidence type="ECO:0000256" key="5">
    <source>
        <dbReference type="ARBA" id="ARBA00023016"/>
    </source>
</evidence>
<keyword evidence="3 6" id="KW-0863">Zinc-finger</keyword>
<comment type="caution">
    <text evidence="9">The sequence shown here is derived from an EMBL/GenBank/DDBJ whole genome shotgun (WGS) entry which is preliminary data.</text>
</comment>
<dbReference type="InterPro" id="IPR035896">
    <property type="entry name" value="AN1-like_Znf"/>
</dbReference>
<dbReference type="InterPro" id="IPR000058">
    <property type="entry name" value="Znf_AN1"/>
</dbReference>
<dbReference type="PROSITE" id="PS51036">
    <property type="entry name" value="ZF_A20"/>
    <property type="match status" value="1"/>
</dbReference>
<keyword evidence="10" id="KW-1185">Reference proteome</keyword>
<dbReference type="GO" id="GO:0008270">
    <property type="term" value="F:zinc ion binding"/>
    <property type="evidence" value="ECO:0007669"/>
    <property type="project" value="UniProtKB-KW"/>
</dbReference>
<evidence type="ECO:0000256" key="2">
    <source>
        <dbReference type="ARBA" id="ARBA00022723"/>
    </source>
</evidence>
<proteinExistence type="predicted"/>
<dbReference type="SMART" id="SM00154">
    <property type="entry name" value="ZnF_AN1"/>
    <property type="match status" value="1"/>
</dbReference>
<evidence type="ECO:0000259" key="8">
    <source>
        <dbReference type="PROSITE" id="PS51039"/>
    </source>
</evidence>
<dbReference type="Pfam" id="PF01428">
    <property type="entry name" value="zf-AN1"/>
    <property type="match status" value="1"/>
</dbReference>
<evidence type="ECO:0000313" key="10">
    <source>
        <dbReference type="Proteomes" id="UP001151287"/>
    </source>
</evidence>
<accession>A0A9Q0HT27</accession>
<dbReference type="SUPFAM" id="SSF57716">
    <property type="entry name" value="Glucocorticoid receptor-like (DNA-binding domain)"/>
    <property type="match status" value="1"/>
</dbReference>
<evidence type="ECO:0000256" key="4">
    <source>
        <dbReference type="ARBA" id="ARBA00022833"/>
    </source>
</evidence>
<dbReference type="Gene3D" id="4.10.1110.10">
    <property type="entry name" value="AN1-like Zinc finger"/>
    <property type="match status" value="1"/>
</dbReference>
<evidence type="ECO:0000313" key="9">
    <source>
        <dbReference type="EMBL" id="KAJ1696868.1"/>
    </source>
</evidence>
<comment type="function">
    <text evidence="1">May be involved in environmental stress response.</text>
</comment>
<dbReference type="OrthoDB" id="428577at2759"/>
<dbReference type="AlphaFoldDB" id="A0A9Q0HT27"/>
<dbReference type="PROSITE" id="PS51039">
    <property type="entry name" value="ZF_AN1"/>
    <property type="match status" value="1"/>
</dbReference>
<dbReference type="SUPFAM" id="SSF118310">
    <property type="entry name" value="AN1-like Zinc finger"/>
    <property type="match status" value="1"/>
</dbReference>
<protein>
    <submittedName>
        <fullName evidence="9">Uncharacterized protein</fullName>
    </submittedName>
</protein>
<dbReference type="FunFam" id="4.10.1110.10:FF:000001">
    <property type="entry name" value="Zinc finger AN1-type containing 6"/>
    <property type="match status" value="1"/>
</dbReference>
<dbReference type="SMART" id="SM00259">
    <property type="entry name" value="ZnF_A20"/>
    <property type="match status" value="1"/>
</dbReference>
<dbReference type="PANTHER" id="PTHR10634:SF149">
    <property type="entry name" value="AN1-TYPE DOMAIN-CONTAINING PROTEIN-RELATED"/>
    <property type="match status" value="1"/>
</dbReference>
<gene>
    <name evidence="9" type="ORF">LUZ63_005380</name>
</gene>
<dbReference type="GO" id="GO:0003677">
    <property type="term" value="F:DNA binding"/>
    <property type="evidence" value="ECO:0007669"/>
    <property type="project" value="InterPro"/>
</dbReference>
<evidence type="ECO:0000259" key="7">
    <source>
        <dbReference type="PROSITE" id="PS51036"/>
    </source>
</evidence>
<dbReference type="Proteomes" id="UP001151287">
    <property type="component" value="Unassembled WGS sequence"/>
</dbReference>
<keyword evidence="5" id="KW-0346">Stress response</keyword>
<dbReference type="InterPro" id="IPR002653">
    <property type="entry name" value="Znf_A20"/>
</dbReference>
<evidence type="ECO:0000256" key="6">
    <source>
        <dbReference type="PROSITE-ProRule" id="PRU00449"/>
    </source>
</evidence>
<dbReference type="Pfam" id="PF01754">
    <property type="entry name" value="zf-A20"/>
    <property type="match status" value="1"/>
</dbReference>
<dbReference type="InterPro" id="IPR050652">
    <property type="entry name" value="AN1_A20_ZnFinger"/>
</dbReference>
<feature type="domain" description="AN1-type" evidence="8">
    <location>
        <begin position="98"/>
        <end position="144"/>
    </location>
</feature>
<keyword evidence="4" id="KW-0862">Zinc</keyword>
<evidence type="ECO:0000256" key="3">
    <source>
        <dbReference type="ARBA" id="ARBA00022771"/>
    </source>
</evidence>